<keyword evidence="4" id="KW-0964">Secreted</keyword>
<evidence type="ECO:0000256" key="4">
    <source>
        <dbReference type="ARBA" id="ARBA00022525"/>
    </source>
</evidence>
<comment type="subcellular location">
    <subcellularLocation>
        <location evidence="1">Cell envelope</location>
    </subcellularLocation>
    <subcellularLocation>
        <location evidence="2">Cell outer membrane</location>
    </subcellularLocation>
    <subcellularLocation>
        <location evidence="3">Secreted</location>
    </subcellularLocation>
</comment>
<dbReference type="InterPro" id="IPR011050">
    <property type="entry name" value="Pectin_lyase_fold/virulence"/>
</dbReference>
<keyword evidence="10" id="KW-1185">Reference proteome</keyword>
<evidence type="ECO:0000256" key="8">
    <source>
        <dbReference type="SAM" id="Phobius"/>
    </source>
</evidence>
<accession>A0A0K0XVU5</accession>
<gene>
    <name evidence="9" type="ORF">WM2015_1457</name>
</gene>
<dbReference type="Pfam" id="PF02415">
    <property type="entry name" value="Chlam_PMP"/>
    <property type="match status" value="1"/>
</dbReference>
<dbReference type="InterPro" id="IPR012334">
    <property type="entry name" value="Pectin_lyas_fold"/>
</dbReference>
<keyword evidence="8" id="KW-0812">Transmembrane</keyword>
<dbReference type="PANTHER" id="PTHR11319">
    <property type="entry name" value="G PROTEIN-COUPLED RECEPTOR-RELATED"/>
    <property type="match status" value="1"/>
</dbReference>
<reference evidence="10" key="1">
    <citation type="submission" date="2015-07" db="EMBL/GenBank/DDBJ databases">
        <authorList>
            <person name="Kim K.M."/>
        </authorList>
    </citation>
    <scope>NUCLEOTIDE SEQUENCE [LARGE SCALE GENOMIC DNA]</scope>
    <source>
        <strain evidence="10">KCTC 42284</strain>
    </source>
</reference>
<proteinExistence type="predicted"/>
<evidence type="ECO:0000256" key="3">
    <source>
        <dbReference type="ARBA" id="ARBA00004613"/>
    </source>
</evidence>
<dbReference type="Proteomes" id="UP000066624">
    <property type="component" value="Chromosome"/>
</dbReference>
<dbReference type="InterPro" id="IPR003368">
    <property type="entry name" value="POMP_repeat"/>
</dbReference>
<name>A0A0K0XVU5_9GAMM</name>
<sequence length="533" mass="54324">MVFYCLLGNALALEFIVTSTADSGPGSLREAIGLANLSPEEDQILLDVDSVILSGGGIEITAPVTVLGTRGRTVISGGGNAQIFRVLASAGSVVLEDLVLRDGTATGDPDFLCESPTSYGGAICANASVEIVNSIFETNQSESSGGALYVRQGNLVLSETIFRNNTAEAGGGGGAIHFVGYPVVFPGPSFELNITRSHFEGNSTLAGSGDGGALSLEGGLVEIRDSIFFGNAALNLVNPDFPEGGAISTSSSEVVFSNLIVESNEVSNGSGGGIAIGGGNALIRDTTVSNNVSDFAGGGIRANFNESLEIVNSTVSNNTSRLSSGGGIATNNAFSVDLYNSTVTENTSLVEGGAGGLSLTAAQPSFPVTSLVDIQSSILSGNMGSGPDFERNSFGFNRVLVDSRHNLLGSGLMPDDNDVVSLDPQLGPLQDNGCAVPAGFPGMARCVDTHLPLPTSPSLAVGLNPLNLPFDQRGAGFPRQIGSPSTIGALTVPSGFADETIPVSLLSSPALLAFLVLGLMLISGQEFVRRPAS</sequence>
<keyword evidence="8" id="KW-1133">Transmembrane helix</keyword>
<dbReference type="GO" id="GO:0005576">
    <property type="term" value="C:extracellular region"/>
    <property type="evidence" value="ECO:0007669"/>
    <property type="project" value="UniProtKB-SubCell"/>
</dbReference>
<protein>
    <submittedName>
        <fullName evidence="9">Uncharacterized protein</fullName>
    </submittedName>
</protein>
<dbReference type="AlphaFoldDB" id="A0A0K0XVU5"/>
<dbReference type="GO" id="GO:0009279">
    <property type="term" value="C:cell outer membrane"/>
    <property type="evidence" value="ECO:0007669"/>
    <property type="project" value="UniProtKB-SubCell"/>
</dbReference>
<evidence type="ECO:0000256" key="6">
    <source>
        <dbReference type="ARBA" id="ARBA00023136"/>
    </source>
</evidence>
<evidence type="ECO:0000313" key="10">
    <source>
        <dbReference type="Proteomes" id="UP000066624"/>
    </source>
</evidence>
<feature type="transmembrane region" description="Helical" evidence="8">
    <location>
        <begin position="501"/>
        <end position="522"/>
    </location>
</feature>
<evidence type="ECO:0000256" key="1">
    <source>
        <dbReference type="ARBA" id="ARBA00004196"/>
    </source>
</evidence>
<dbReference type="PANTHER" id="PTHR11319:SF35">
    <property type="entry name" value="OUTER MEMBRANE PROTEIN PMPC-RELATED"/>
    <property type="match status" value="1"/>
</dbReference>
<dbReference type="STRING" id="1579979.WM2015_1457"/>
<evidence type="ECO:0000256" key="5">
    <source>
        <dbReference type="ARBA" id="ARBA00022729"/>
    </source>
</evidence>
<dbReference type="EMBL" id="CP012154">
    <property type="protein sequence ID" value="AKS41829.1"/>
    <property type="molecule type" value="Genomic_DNA"/>
</dbReference>
<evidence type="ECO:0000313" key="9">
    <source>
        <dbReference type="EMBL" id="AKS41829.1"/>
    </source>
</evidence>
<keyword evidence="6 8" id="KW-0472">Membrane</keyword>
<keyword evidence="5" id="KW-0732">Signal</keyword>
<organism evidence="9 10">
    <name type="scientific">Wenzhouxiangella marina</name>
    <dbReference type="NCBI Taxonomy" id="1579979"/>
    <lineage>
        <taxon>Bacteria</taxon>
        <taxon>Pseudomonadati</taxon>
        <taxon>Pseudomonadota</taxon>
        <taxon>Gammaproteobacteria</taxon>
        <taxon>Chromatiales</taxon>
        <taxon>Wenzhouxiangellaceae</taxon>
        <taxon>Wenzhouxiangella</taxon>
    </lineage>
</organism>
<dbReference type="SUPFAM" id="SSF51126">
    <property type="entry name" value="Pectin lyase-like"/>
    <property type="match status" value="1"/>
</dbReference>
<dbReference type="Gene3D" id="2.160.20.10">
    <property type="entry name" value="Single-stranded right-handed beta-helix, Pectin lyase-like"/>
    <property type="match status" value="1"/>
</dbReference>
<keyword evidence="7" id="KW-0998">Cell outer membrane</keyword>
<evidence type="ECO:0000256" key="7">
    <source>
        <dbReference type="ARBA" id="ARBA00023237"/>
    </source>
</evidence>
<dbReference type="InterPro" id="IPR006626">
    <property type="entry name" value="PbH1"/>
</dbReference>
<dbReference type="SMART" id="SM00710">
    <property type="entry name" value="PbH1"/>
    <property type="match status" value="6"/>
</dbReference>
<evidence type="ECO:0000256" key="2">
    <source>
        <dbReference type="ARBA" id="ARBA00004442"/>
    </source>
</evidence>
<dbReference type="KEGG" id="wma:WM2015_1457"/>